<dbReference type="EMBL" id="JBGEHV010000033">
    <property type="protein sequence ID" value="MEY8041234.1"/>
    <property type="molecule type" value="Genomic_DNA"/>
</dbReference>
<dbReference type="Pfam" id="PF00440">
    <property type="entry name" value="TetR_N"/>
    <property type="match status" value="1"/>
</dbReference>
<comment type="caution">
    <text evidence="6">The sequence shown here is derived from an EMBL/GenBank/DDBJ whole genome shotgun (WGS) entry which is preliminary data.</text>
</comment>
<dbReference type="RefSeq" id="WP_345366945.1">
    <property type="nucleotide sequence ID" value="NZ_BAABII010000017.1"/>
</dbReference>
<evidence type="ECO:0000256" key="4">
    <source>
        <dbReference type="PROSITE-ProRule" id="PRU00335"/>
    </source>
</evidence>
<feature type="DNA-binding region" description="H-T-H motif" evidence="4">
    <location>
        <begin position="23"/>
        <end position="42"/>
    </location>
</feature>
<evidence type="ECO:0000256" key="3">
    <source>
        <dbReference type="ARBA" id="ARBA00023163"/>
    </source>
</evidence>
<keyword evidence="1" id="KW-0805">Transcription regulation</keyword>
<evidence type="ECO:0000256" key="2">
    <source>
        <dbReference type="ARBA" id="ARBA00023125"/>
    </source>
</evidence>
<dbReference type="SUPFAM" id="SSF48498">
    <property type="entry name" value="Tetracyclin repressor-like, C-terminal domain"/>
    <property type="match status" value="1"/>
</dbReference>
<proteinExistence type="predicted"/>
<protein>
    <submittedName>
        <fullName evidence="6">TetR/AcrR family transcriptional regulator</fullName>
    </submittedName>
</protein>
<name>A0ABV4CKG8_9PSEU</name>
<keyword evidence="3" id="KW-0804">Transcription</keyword>
<gene>
    <name evidence="6" type="ORF">AB8O55_17665</name>
</gene>
<keyword evidence="2 4" id="KW-0238">DNA-binding</keyword>
<dbReference type="InterPro" id="IPR050109">
    <property type="entry name" value="HTH-type_TetR-like_transc_reg"/>
</dbReference>
<dbReference type="Gene3D" id="1.10.357.10">
    <property type="entry name" value="Tetracycline Repressor, domain 2"/>
    <property type="match status" value="1"/>
</dbReference>
<dbReference type="SUPFAM" id="SSF46689">
    <property type="entry name" value="Homeodomain-like"/>
    <property type="match status" value="1"/>
</dbReference>
<evidence type="ECO:0000313" key="7">
    <source>
        <dbReference type="Proteomes" id="UP001564626"/>
    </source>
</evidence>
<dbReference type="CDD" id="cd00093">
    <property type="entry name" value="HTH_XRE"/>
    <property type="match status" value="1"/>
</dbReference>
<dbReference type="PROSITE" id="PS50977">
    <property type="entry name" value="HTH_TETR_2"/>
    <property type="match status" value="1"/>
</dbReference>
<evidence type="ECO:0000259" key="5">
    <source>
        <dbReference type="PROSITE" id="PS50977"/>
    </source>
</evidence>
<dbReference type="InterPro" id="IPR009057">
    <property type="entry name" value="Homeodomain-like_sf"/>
</dbReference>
<evidence type="ECO:0000313" key="6">
    <source>
        <dbReference type="EMBL" id="MEY8041234.1"/>
    </source>
</evidence>
<keyword evidence="7" id="KW-1185">Reference proteome</keyword>
<accession>A0ABV4CKG8</accession>
<reference evidence="6 7" key="1">
    <citation type="submission" date="2024-08" db="EMBL/GenBank/DDBJ databases">
        <title>Genome mining of Saccharopolyspora cebuensis PGLac3 from Nigerian medicinal plant.</title>
        <authorList>
            <person name="Ezeobiora C.E."/>
            <person name="Igbokwe N.H."/>
            <person name="Amin D.H."/>
            <person name="Mendie U.E."/>
        </authorList>
    </citation>
    <scope>NUCLEOTIDE SEQUENCE [LARGE SCALE GENOMIC DNA]</scope>
    <source>
        <strain evidence="6 7">PGLac3</strain>
    </source>
</reference>
<sequence>MPDERKTMLLTAADYLGRRPNATQDEIAKALGVSRATLHRHFAGRAELLRALSDMAGQELHQAVLSAAPAEGDCAAALERLVASFEPSAPYLALFYTLSQEEDADQIHPAWEEIDAAVLGLFERGQASGEFTSRLSAAWMAEAFYSLVAGAVWAIQSGRCAQRDFTRMVTEMVLRGVHNPGKDEQST</sequence>
<evidence type="ECO:0000256" key="1">
    <source>
        <dbReference type="ARBA" id="ARBA00023015"/>
    </source>
</evidence>
<dbReference type="Proteomes" id="UP001564626">
    <property type="component" value="Unassembled WGS sequence"/>
</dbReference>
<feature type="domain" description="HTH tetR-type" evidence="5">
    <location>
        <begin position="2"/>
        <end position="60"/>
    </location>
</feature>
<dbReference type="InterPro" id="IPR036271">
    <property type="entry name" value="Tet_transcr_reg_TetR-rel_C_sf"/>
</dbReference>
<dbReference type="PANTHER" id="PTHR30055:SF234">
    <property type="entry name" value="HTH-TYPE TRANSCRIPTIONAL REGULATOR BETI"/>
    <property type="match status" value="1"/>
</dbReference>
<dbReference type="InterPro" id="IPR001647">
    <property type="entry name" value="HTH_TetR"/>
</dbReference>
<dbReference type="InterPro" id="IPR001387">
    <property type="entry name" value="Cro/C1-type_HTH"/>
</dbReference>
<dbReference type="PANTHER" id="PTHR30055">
    <property type="entry name" value="HTH-TYPE TRANSCRIPTIONAL REGULATOR RUTR"/>
    <property type="match status" value="1"/>
</dbReference>
<organism evidence="6 7">
    <name type="scientific">Saccharopolyspora cebuensis</name>
    <dbReference type="NCBI Taxonomy" id="418759"/>
    <lineage>
        <taxon>Bacteria</taxon>
        <taxon>Bacillati</taxon>
        <taxon>Actinomycetota</taxon>
        <taxon>Actinomycetes</taxon>
        <taxon>Pseudonocardiales</taxon>
        <taxon>Pseudonocardiaceae</taxon>
        <taxon>Saccharopolyspora</taxon>
    </lineage>
</organism>